<comment type="caution">
    <text evidence="2">The sequence shown here is derived from an EMBL/GenBank/DDBJ whole genome shotgun (WGS) entry which is preliminary data.</text>
</comment>
<reference evidence="2 3" key="1">
    <citation type="submission" date="2023-02" db="EMBL/GenBank/DDBJ databases">
        <title>LHISI_Scaffold_Assembly.</title>
        <authorList>
            <person name="Stuart O.P."/>
            <person name="Cleave R."/>
            <person name="Magrath M.J.L."/>
            <person name="Mikheyev A.S."/>
        </authorList>
    </citation>
    <scope>NUCLEOTIDE SEQUENCE [LARGE SCALE GENOMIC DNA]</scope>
    <source>
        <strain evidence="2">Daus_M_001</strain>
        <tissue evidence="2">Leg muscle</tissue>
    </source>
</reference>
<feature type="region of interest" description="Disordered" evidence="1">
    <location>
        <begin position="91"/>
        <end position="123"/>
    </location>
</feature>
<feature type="region of interest" description="Disordered" evidence="1">
    <location>
        <begin position="1"/>
        <end position="69"/>
    </location>
</feature>
<evidence type="ECO:0000256" key="1">
    <source>
        <dbReference type="SAM" id="MobiDB-lite"/>
    </source>
</evidence>
<gene>
    <name evidence="2" type="ORF">PR048_006861</name>
</gene>
<accession>A0ABQ9IDD7</accession>
<dbReference type="EMBL" id="JARBHB010000002">
    <property type="protein sequence ID" value="KAJ8894249.1"/>
    <property type="molecule type" value="Genomic_DNA"/>
</dbReference>
<sequence>MKRRRNEVAGETGDLLEKPRRPAALSGTTPTCENTGAIPPGIEPGSPRWEANSLTTTPPQPHPASIHQGGQVGSIWKQASPCRQCGRRLGRATEADAHSRRTQRRGGTWPALVRQRPPAGPPNNQVDLGFAQTEPKMATAAGLRTRRSCSTVLAPTSARRAPHSATQLHAHQAATALRVPQSATTLFAPESATALHTPHTLPQHYMLHSLPLHYDVLPSNQIFWSICMSLNGVIDLGPPSVQNVRNVNGGSEANCKELRHTKSVECKQTPSSVVAAGIKPAIFRTRSSPVDSTGRHVWENKATARAAGMCQESLRRDVGAFLGQSADTNGEFLPGRPPRPRSRHVQGDNHNLLRLGALWRLRLTRFYIRFPDESGRFVAGGSFSFGDLVSAVIHRFSGWIRESATGLWRTDGCRCIYYRYVIAVFWETWSTRFGCDKRASDSAANYLLPPQQLSPASPCDSRCVELSRSRPASIKVRRLSEPRVDWMSGWSFSDRRRARRQTTGEISDQRGKSVTASIGVANSATGRVGILDWMPAYSVNPSRTCQHNGVTGEQRVGSPFANQRLVSCLSVGSLAPWDEPHPYQRFGTSSNHFTHGEVTHRLHRALILAADQGPVAPPWFETRSEIRSKIYTKYCCTTRIQSWTGASSAAIVDKLKNYAYFHDVIYYEPIAKFVSHLFSIAHFGIKIDESEIQNHEISLVQHFYIGTKIKLYPGLELGSFDLGSGKIWHGAAGVESLLELLKEYFSAKISPGGRGAKADYGRQTTASTDKQGSPWREKTPRHEPGRGVKDLATQVLLRSTIGRRKLSDGFERQQLHDQVTSFQINGIVSTPSRTRRSIRLLHRRPAFQSCVQCWEVRFAQRHRGVYQSGGPHRVERRSYHTVSSPVKDFIHASDAVAERLDCSPPIKADRIQSPTGSLLDFHKWESCLTMPLVGGFSRRSPIYFFPRLGSNVPALPRTAYRRQCAPAPAGPAEAVLLNSRETSSRELAARAVSAGFRRAARHAAVTSRRCLV</sequence>
<name>A0ABQ9IDD7_9NEOP</name>
<keyword evidence="3" id="KW-1185">Reference proteome</keyword>
<dbReference type="Proteomes" id="UP001159363">
    <property type="component" value="Chromosome 2"/>
</dbReference>
<feature type="region of interest" description="Disordered" evidence="1">
    <location>
        <begin position="752"/>
        <end position="786"/>
    </location>
</feature>
<evidence type="ECO:0000313" key="2">
    <source>
        <dbReference type="EMBL" id="KAJ8894249.1"/>
    </source>
</evidence>
<proteinExistence type="predicted"/>
<protein>
    <submittedName>
        <fullName evidence="2">Uncharacterized protein</fullName>
    </submittedName>
</protein>
<organism evidence="2 3">
    <name type="scientific">Dryococelus australis</name>
    <dbReference type="NCBI Taxonomy" id="614101"/>
    <lineage>
        <taxon>Eukaryota</taxon>
        <taxon>Metazoa</taxon>
        <taxon>Ecdysozoa</taxon>
        <taxon>Arthropoda</taxon>
        <taxon>Hexapoda</taxon>
        <taxon>Insecta</taxon>
        <taxon>Pterygota</taxon>
        <taxon>Neoptera</taxon>
        <taxon>Polyneoptera</taxon>
        <taxon>Phasmatodea</taxon>
        <taxon>Verophasmatodea</taxon>
        <taxon>Anareolatae</taxon>
        <taxon>Phasmatidae</taxon>
        <taxon>Eurycanthinae</taxon>
        <taxon>Dryococelus</taxon>
    </lineage>
</organism>
<feature type="compositionally biased region" description="Polar residues" evidence="1">
    <location>
        <begin position="762"/>
        <end position="771"/>
    </location>
</feature>
<feature type="compositionally biased region" description="Basic and acidic residues" evidence="1">
    <location>
        <begin position="775"/>
        <end position="786"/>
    </location>
</feature>
<evidence type="ECO:0000313" key="3">
    <source>
        <dbReference type="Proteomes" id="UP001159363"/>
    </source>
</evidence>